<sequence length="181" mass="20359">MSSKDDSLSTPWWERRQGRDLSAEDRGFSYSTVQTVKCETVYDENTPIQKCQKVTRKFRQAVGRPAEEVETVTEDIQGGSPDPFAMPSLSGHPFLNDLERIFGDRGTPQRQEQRYPGGAEAAPPLDDFISDIAQTFRVIDSMARAMEDVQETLDGKRRTQGEERNGPGGLLEFFAPLLTDR</sequence>
<evidence type="ECO:0000313" key="3">
    <source>
        <dbReference type="Proteomes" id="UP001190700"/>
    </source>
</evidence>
<comment type="caution">
    <text evidence="2">The sequence shown here is derived from an EMBL/GenBank/DDBJ whole genome shotgun (WGS) entry which is preliminary data.</text>
</comment>
<evidence type="ECO:0000256" key="1">
    <source>
        <dbReference type="SAM" id="MobiDB-lite"/>
    </source>
</evidence>
<feature type="region of interest" description="Disordered" evidence="1">
    <location>
        <begin position="103"/>
        <end position="125"/>
    </location>
</feature>
<protein>
    <submittedName>
        <fullName evidence="2">Uncharacterized protein</fullName>
    </submittedName>
</protein>
<dbReference type="AlphaFoldDB" id="A0AAE0FY76"/>
<feature type="compositionally biased region" description="Basic and acidic residues" evidence="1">
    <location>
        <begin position="153"/>
        <end position="165"/>
    </location>
</feature>
<feature type="region of interest" description="Disordered" evidence="1">
    <location>
        <begin position="150"/>
        <end position="181"/>
    </location>
</feature>
<feature type="region of interest" description="Disordered" evidence="1">
    <location>
        <begin position="1"/>
        <end position="26"/>
    </location>
</feature>
<reference evidence="2 3" key="1">
    <citation type="journal article" date="2015" name="Genome Biol. Evol.">
        <title>Comparative Genomics of a Bacterivorous Green Alga Reveals Evolutionary Causalities and Consequences of Phago-Mixotrophic Mode of Nutrition.</title>
        <authorList>
            <person name="Burns J.A."/>
            <person name="Paasch A."/>
            <person name="Narechania A."/>
            <person name="Kim E."/>
        </authorList>
    </citation>
    <scope>NUCLEOTIDE SEQUENCE [LARGE SCALE GENOMIC DNA]</scope>
    <source>
        <strain evidence="2 3">PLY_AMNH</strain>
    </source>
</reference>
<dbReference type="Proteomes" id="UP001190700">
    <property type="component" value="Unassembled WGS sequence"/>
</dbReference>
<name>A0AAE0FY76_9CHLO</name>
<gene>
    <name evidence="2" type="ORF">CYMTET_23429</name>
</gene>
<evidence type="ECO:0000313" key="2">
    <source>
        <dbReference type="EMBL" id="KAK3268044.1"/>
    </source>
</evidence>
<dbReference type="EMBL" id="LGRX02012046">
    <property type="protein sequence ID" value="KAK3268044.1"/>
    <property type="molecule type" value="Genomic_DNA"/>
</dbReference>
<organism evidence="2 3">
    <name type="scientific">Cymbomonas tetramitiformis</name>
    <dbReference type="NCBI Taxonomy" id="36881"/>
    <lineage>
        <taxon>Eukaryota</taxon>
        <taxon>Viridiplantae</taxon>
        <taxon>Chlorophyta</taxon>
        <taxon>Pyramimonadophyceae</taxon>
        <taxon>Pyramimonadales</taxon>
        <taxon>Pyramimonadaceae</taxon>
        <taxon>Cymbomonas</taxon>
    </lineage>
</organism>
<feature type="region of interest" description="Disordered" evidence="1">
    <location>
        <begin position="60"/>
        <end position="85"/>
    </location>
</feature>
<accession>A0AAE0FY76</accession>
<proteinExistence type="predicted"/>
<keyword evidence="3" id="KW-1185">Reference proteome</keyword>